<keyword evidence="2 4" id="KW-0378">Hydrolase</keyword>
<dbReference type="PANTHER" id="PTHR23088:SF27">
    <property type="entry name" value="DEAMINATED GLUTATHIONE AMIDASE"/>
    <property type="match status" value="1"/>
</dbReference>
<dbReference type="Gene3D" id="3.60.110.10">
    <property type="entry name" value="Carbon-nitrogen hydrolase"/>
    <property type="match status" value="1"/>
</dbReference>
<dbReference type="AlphaFoldDB" id="A0A6G7VQ92"/>
<dbReference type="InterPro" id="IPR001110">
    <property type="entry name" value="UPF0012_CS"/>
</dbReference>
<evidence type="ECO:0000256" key="1">
    <source>
        <dbReference type="ARBA" id="ARBA00010613"/>
    </source>
</evidence>
<organism evidence="4 5">
    <name type="scientific">Pontivivens nitratireducens</name>
    <dbReference type="NCBI Taxonomy" id="2758038"/>
    <lineage>
        <taxon>Bacteria</taxon>
        <taxon>Pseudomonadati</taxon>
        <taxon>Pseudomonadota</taxon>
        <taxon>Alphaproteobacteria</taxon>
        <taxon>Rhodobacterales</taxon>
        <taxon>Paracoccaceae</taxon>
        <taxon>Pontivivens</taxon>
    </lineage>
</organism>
<keyword evidence="5" id="KW-1185">Reference proteome</keyword>
<dbReference type="KEGG" id="mon:G8E03_00370"/>
<dbReference type="InterPro" id="IPR003010">
    <property type="entry name" value="C-N_Hydrolase"/>
</dbReference>
<evidence type="ECO:0000256" key="2">
    <source>
        <dbReference type="ARBA" id="ARBA00022801"/>
    </source>
</evidence>
<accession>A0A6G7VQ92</accession>
<dbReference type="InterPro" id="IPR045254">
    <property type="entry name" value="Nit1/2_C-N_Hydrolase"/>
</dbReference>
<dbReference type="CDD" id="cd07572">
    <property type="entry name" value="nit"/>
    <property type="match status" value="1"/>
</dbReference>
<gene>
    <name evidence="4" type="ORF">G8E03_00370</name>
</gene>
<dbReference type="PROSITE" id="PS01227">
    <property type="entry name" value="UPF0012"/>
    <property type="match status" value="1"/>
</dbReference>
<dbReference type="InterPro" id="IPR036526">
    <property type="entry name" value="C-N_Hydrolase_sf"/>
</dbReference>
<sequence length="275" mass="28770">MRVALVQMTSTDDPAVNTAYVTQAIRAAADGGASLIATPEVTNCVSDSRKHQAEVLRRQEDDPTLAAIRSLAAELGVTILIGSLALLGGAGGRFVNRSFLIGPDGGILDHYDKIHMFDVDVDAENTYRESAGFAPGDRAVTVDAAGTTLGLSICYDMRFPPLYAALAHAGARIITAPAAFTVPTGRAHWEVLLRARAIETGSFVLAPAQCGTHPGSGRKTWGHSLIISPWGRILAEGGDTPDIITADLDVGEVESARAAIPALANGRAFTAPSRT</sequence>
<dbReference type="RefSeq" id="WP_166193728.1">
    <property type="nucleotide sequence ID" value="NZ_CP049811.1"/>
</dbReference>
<feature type="domain" description="CN hydrolase" evidence="3">
    <location>
        <begin position="1"/>
        <end position="250"/>
    </location>
</feature>
<proteinExistence type="inferred from homology"/>
<evidence type="ECO:0000313" key="4">
    <source>
        <dbReference type="EMBL" id="QIK41957.1"/>
    </source>
</evidence>
<dbReference type="EMBL" id="CP049811">
    <property type="protein sequence ID" value="QIK41957.1"/>
    <property type="molecule type" value="Genomic_DNA"/>
</dbReference>
<dbReference type="PANTHER" id="PTHR23088">
    <property type="entry name" value="NITRILASE-RELATED"/>
    <property type="match status" value="1"/>
</dbReference>
<comment type="similarity">
    <text evidence="1">Belongs to the carbon-nitrogen hydrolase superfamily. NIT1/NIT2 family.</text>
</comment>
<evidence type="ECO:0000259" key="3">
    <source>
        <dbReference type="PROSITE" id="PS50263"/>
    </source>
</evidence>
<name>A0A6G7VQ92_9RHOB</name>
<reference evidence="4 5" key="1">
    <citation type="submission" date="2020-03" db="EMBL/GenBank/DDBJ databases">
        <title>Complete genome sequence of Monaibacterium sp. ALG8 with diverse plasmids.</title>
        <authorList>
            <person name="Sun C."/>
        </authorList>
    </citation>
    <scope>NUCLEOTIDE SEQUENCE [LARGE SCALE GENOMIC DNA]</scope>
    <source>
        <strain evidence="4 5">ALG8</strain>
    </source>
</reference>
<dbReference type="GO" id="GO:0016811">
    <property type="term" value="F:hydrolase activity, acting on carbon-nitrogen (but not peptide) bonds, in linear amides"/>
    <property type="evidence" value="ECO:0007669"/>
    <property type="project" value="InterPro"/>
</dbReference>
<protein>
    <submittedName>
        <fullName evidence="4">Carbon-nitrogen hydrolase family protein</fullName>
    </submittedName>
</protein>
<evidence type="ECO:0000313" key="5">
    <source>
        <dbReference type="Proteomes" id="UP000500791"/>
    </source>
</evidence>
<dbReference type="Proteomes" id="UP000500791">
    <property type="component" value="Chromosome"/>
</dbReference>
<dbReference type="Pfam" id="PF00795">
    <property type="entry name" value="CN_hydrolase"/>
    <property type="match status" value="1"/>
</dbReference>
<dbReference type="PROSITE" id="PS50263">
    <property type="entry name" value="CN_HYDROLASE"/>
    <property type="match status" value="1"/>
</dbReference>
<dbReference type="SUPFAM" id="SSF56317">
    <property type="entry name" value="Carbon-nitrogen hydrolase"/>
    <property type="match status" value="1"/>
</dbReference>